<sequence length="89" mass="9695">MNVNKQIPPGVPILTLFIVIALLAGCANNEAASTGIAADASGKVIRIGYQKYGTMLILKSQETLEEQLKGSGYRVTWIEFPGGRKCWKR</sequence>
<proteinExistence type="predicted"/>
<evidence type="ECO:0000313" key="2">
    <source>
        <dbReference type="Proteomes" id="UP000677918"/>
    </source>
</evidence>
<accession>A0A8J4H4N3</accession>
<dbReference type="EMBL" id="BOVK01000029">
    <property type="protein sequence ID" value="GIQ69536.1"/>
    <property type="molecule type" value="Genomic_DNA"/>
</dbReference>
<protein>
    <submittedName>
        <fullName evidence="1">Uncharacterized protein</fullName>
    </submittedName>
</protein>
<dbReference type="PROSITE" id="PS51257">
    <property type="entry name" value="PROKAR_LIPOPROTEIN"/>
    <property type="match status" value="1"/>
</dbReference>
<dbReference type="Gene3D" id="3.40.190.10">
    <property type="entry name" value="Periplasmic binding protein-like II"/>
    <property type="match status" value="1"/>
</dbReference>
<name>A0A8J4H4N3_9BACL</name>
<comment type="caution">
    <text evidence="1">The sequence shown here is derived from an EMBL/GenBank/DDBJ whole genome shotgun (WGS) entry which is preliminary data.</text>
</comment>
<gene>
    <name evidence="1" type="ORF">XYCOK13_23600</name>
</gene>
<keyword evidence="2" id="KW-1185">Reference proteome</keyword>
<dbReference type="RefSeq" id="WP_308443023.1">
    <property type="nucleotide sequence ID" value="NZ_BOVK01000029.1"/>
</dbReference>
<reference evidence="1" key="1">
    <citation type="submission" date="2021-04" db="EMBL/GenBank/DDBJ databases">
        <title>Draft genome sequence of Xylanibacillus composti strain K13.</title>
        <authorList>
            <person name="Uke A."/>
            <person name="Chhe C."/>
            <person name="Baramee S."/>
            <person name="Kosugi A."/>
        </authorList>
    </citation>
    <scope>NUCLEOTIDE SEQUENCE</scope>
    <source>
        <strain evidence="1">K13</strain>
    </source>
</reference>
<dbReference type="Proteomes" id="UP000677918">
    <property type="component" value="Unassembled WGS sequence"/>
</dbReference>
<dbReference type="AlphaFoldDB" id="A0A8J4H4N3"/>
<evidence type="ECO:0000313" key="1">
    <source>
        <dbReference type="EMBL" id="GIQ69536.1"/>
    </source>
</evidence>
<organism evidence="1 2">
    <name type="scientific">Xylanibacillus composti</name>
    <dbReference type="NCBI Taxonomy" id="1572762"/>
    <lineage>
        <taxon>Bacteria</taxon>
        <taxon>Bacillati</taxon>
        <taxon>Bacillota</taxon>
        <taxon>Bacilli</taxon>
        <taxon>Bacillales</taxon>
        <taxon>Paenibacillaceae</taxon>
        <taxon>Xylanibacillus</taxon>
    </lineage>
</organism>